<dbReference type="EMBL" id="SACT01000003">
    <property type="protein sequence ID" value="RVT51748.1"/>
    <property type="molecule type" value="Genomic_DNA"/>
</dbReference>
<reference evidence="6 7" key="1">
    <citation type="submission" date="2019-01" db="EMBL/GenBank/DDBJ databases">
        <authorList>
            <person name="Chen W.-M."/>
        </authorList>
    </citation>
    <scope>NUCLEOTIDE SEQUENCE [LARGE SCALE GENOMIC DNA]</scope>
    <source>
        <strain evidence="6 7">ICH-3</strain>
    </source>
</reference>
<accession>A0A437JWJ5</accession>
<keyword evidence="7" id="KW-1185">Reference proteome</keyword>
<dbReference type="GO" id="GO:0003677">
    <property type="term" value="F:DNA binding"/>
    <property type="evidence" value="ECO:0007669"/>
    <property type="project" value="UniProtKB-KW"/>
</dbReference>
<dbReference type="PROSITE" id="PS50931">
    <property type="entry name" value="HTH_LYSR"/>
    <property type="match status" value="1"/>
</dbReference>
<evidence type="ECO:0000256" key="3">
    <source>
        <dbReference type="ARBA" id="ARBA00023125"/>
    </source>
</evidence>
<dbReference type="Gene3D" id="3.40.190.10">
    <property type="entry name" value="Periplasmic binding protein-like II"/>
    <property type="match status" value="2"/>
</dbReference>
<dbReference type="Proteomes" id="UP000288178">
    <property type="component" value="Unassembled WGS sequence"/>
</dbReference>
<dbReference type="Pfam" id="PF03466">
    <property type="entry name" value="LysR_substrate"/>
    <property type="match status" value="1"/>
</dbReference>
<dbReference type="PANTHER" id="PTHR30118:SF15">
    <property type="entry name" value="TRANSCRIPTIONAL REGULATORY PROTEIN"/>
    <property type="match status" value="1"/>
</dbReference>
<dbReference type="SUPFAM" id="SSF53850">
    <property type="entry name" value="Periplasmic binding protein-like II"/>
    <property type="match status" value="1"/>
</dbReference>
<proteinExistence type="inferred from homology"/>
<evidence type="ECO:0000256" key="1">
    <source>
        <dbReference type="ARBA" id="ARBA00009437"/>
    </source>
</evidence>
<dbReference type="AlphaFoldDB" id="A0A437JWJ5"/>
<keyword evidence="2" id="KW-0805">Transcription regulation</keyword>
<dbReference type="InterPro" id="IPR050389">
    <property type="entry name" value="LysR-type_TF"/>
</dbReference>
<protein>
    <submittedName>
        <fullName evidence="6">LysR family transcriptional regulator</fullName>
    </submittedName>
</protein>
<name>A0A437JWJ5_9BURK</name>
<evidence type="ECO:0000313" key="6">
    <source>
        <dbReference type="EMBL" id="RVT51748.1"/>
    </source>
</evidence>
<dbReference type="PANTHER" id="PTHR30118">
    <property type="entry name" value="HTH-TYPE TRANSCRIPTIONAL REGULATOR LEUO-RELATED"/>
    <property type="match status" value="1"/>
</dbReference>
<dbReference type="OrthoDB" id="5495633at2"/>
<feature type="domain" description="HTH lysR-type" evidence="5">
    <location>
        <begin position="1"/>
        <end position="46"/>
    </location>
</feature>
<dbReference type="InterPro" id="IPR036390">
    <property type="entry name" value="WH_DNA-bd_sf"/>
</dbReference>
<dbReference type="Pfam" id="PF00126">
    <property type="entry name" value="HTH_1"/>
    <property type="match status" value="1"/>
</dbReference>
<evidence type="ECO:0000256" key="2">
    <source>
        <dbReference type="ARBA" id="ARBA00023015"/>
    </source>
</evidence>
<dbReference type="SUPFAM" id="SSF46785">
    <property type="entry name" value="Winged helix' DNA-binding domain"/>
    <property type="match status" value="1"/>
</dbReference>
<gene>
    <name evidence="6" type="ORF">ENE75_11265</name>
</gene>
<comment type="caution">
    <text evidence="6">The sequence shown here is derived from an EMBL/GenBank/DDBJ whole genome shotgun (WGS) entry which is preliminary data.</text>
</comment>
<sequence>MTEGSVTRAAEVLAMTQPAASHALKRLNAWLGEPLFQRSAVGMTPGARATALWPQVRAALQDLERVLAPGDFDPGRDAAEFRLAMSDASAGVLVPALVAAVEREAARADLRVAPLTTRDPRTLLHAEEADLAIGYFPALFSAMLAEGERSLLRHVRLHQTPYVCVMRPQHPLAEQELTLERYVQAHHVLVSVSGRAYAEVDEALARLGRRRRVVLTVNQYHLAGRVVAQSDLLTVLPHSYVTGSVPGPVVVRPLPVEIGPLTVDMVWLARRDNDPAHRWLRERVLGAGVFS</sequence>
<dbReference type="InterPro" id="IPR000847">
    <property type="entry name" value="LysR_HTH_N"/>
</dbReference>
<evidence type="ECO:0000313" key="7">
    <source>
        <dbReference type="Proteomes" id="UP000288178"/>
    </source>
</evidence>
<evidence type="ECO:0000256" key="4">
    <source>
        <dbReference type="ARBA" id="ARBA00023163"/>
    </source>
</evidence>
<organism evidence="6 7">
    <name type="scientific">Rubrivivax albus</name>
    <dbReference type="NCBI Taxonomy" id="2499835"/>
    <lineage>
        <taxon>Bacteria</taxon>
        <taxon>Pseudomonadati</taxon>
        <taxon>Pseudomonadota</taxon>
        <taxon>Betaproteobacteria</taxon>
        <taxon>Burkholderiales</taxon>
        <taxon>Sphaerotilaceae</taxon>
        <taxon>Rubrivivax</taxon>
    </lineage>
</organism>
<dbReference type="Gene3D" id="1.10.10.10">
    <property type="entry name" value="Winged helix-like DNA-binding domain superfamily/Winged helix DNA-binding domain"/>
    <property type="match status" value="1"/>
</dbReference>
<dbReference type="InterPro" id="IPR036388">
    <property type="entry name" value="WH-like_DNA-bd_sf"/>
</dbReference>
<comment type="similarity">
    <text evidence="1">Belongs to the LysR transcriptional regulatory family.</text>
</comment>
<dbReference type="InterPro" id="IPR005119">
    <property type="entry name" value="LysR_subst-bd"/>
</dbReference>
<keyword evidence="3" id="KW-0238">DNA-binding</keyword>
<dbReference type="InterPro" id="IPR037402">
    <property type="entry name" value="YidZ_PBP2"/>
</dbReference>
<dbReference type="CDD" id="cd08417">
    <property type="entry name" value="PBP2_Nitroaromatics_like"/>
    <property type="match status" value="1"/>
</dbReference>
<keyword evidence="4" id="KW-0804">Transcription</keyword>
<dbReference type="PRINTS" id="PR00039">
    <property type="entry name" value="HTHLYSR"/>
</dbReference>
<dbReference type="GO" id="GO:0003700">
    <property type="term" value="F:DNA-binding transcription factor activity"/>
    <property type="evidence" value="ECO:0007669"/>
    <property type="project" value="InterPro"/>
</dbReference>
<evidence type="ECO:0000259" key="5">
    <source>
        <dbReference type="PROSITE" id="PS50931"/>
    </source>
</evidence>